<gene>
    <name evidence="2" type="ORF">FEM03_05500</name>
</gene>
<evidence type="ECO:0000259" key="1">
    <source>
        <dbReference type="Pfam" id="PF15579"/>
    </source>
</evidence>
<organism evidence="2 3">
    <name type="scientific">Phragmitibacter flavus</name>
    <dbReference type="NCBI Taxonomy" id="2576071"/>
    <lineage>
        <taxon>Bacteria</taxon>
        <taxon>Pseudomonadati</taxon>
        <taxon>Verrucomicrobiota</taxon>
        <taxon>Verrucomicrobiia</taxon>
        <taxon>Verrucomicrobiales</taxon>
        <taxon>Verrucomicrobiaceae</taxon>
        <taxon>Phragmitibacter</taxon>
    </lineage>
</organism>
<keyword evidence="3" id="KW-1185">Reference proteome</keyword>
<dbReference type="Pfam" id="PF15579">
    <property type="entry name" value="Imm52"/>
    <property type="match status" value="1"/>
</dbReference>
<dbReference type="Proteomes" id="UP000306196">
    <property type="component" value="Unassembled WGS sequence"/>
</dbReference>
<proteinExistence type="predicted"/>
<dbReference type="AlphaFoldDB" id="A0A5R8KH11"/>
<protein>
    <recommendedName>
        <fullName evidence="1">Immunity protein 52 domain-containing protein</fullName>
    </recommendedName>
</protein>
<dbReference type="OrthoDB" id="5521128at2"/>
<dbReference type="RefSeq" id="WP_138085194.1">
    <property type="nucleotide sequence ID" value="NZ_VAUV01000004.1"/>
</dbReference>
<reference evidence="2 3" key="1">
    <citation type="submission" date="2019-05" db="EMBL/GenBank/DDBJ databases">
        <title>Verrucobacter flavum gen. nov., sp. nov. a new member of the family Verrucomicrobiaceae.</title>
        <authorList>
            <person name="Szuroczki S."/>
            <person name="Abbaszade G."/>
            <person name="Szabo A."/>
            <person name="Felfoldi T."/>
            <person name="Schumann P."/>
            <person name="Boka K."/>
            <person name="Keki Z."/>
            <person name="Toumi M."/>
            <person name="Toth E."/>
        </authorList>
    </citation>
    <scope>NUCLEOTIDE SEQUENCE [LARGE SCALE GENOMIC DNA]</scope>
    <source>
        <strain evidence="2 3">MG-N-17</strain>
    </source>
</reference>
<feature type="domain" description="Immunity protein 52" evidence="1">
    <location>
        <begin position="5"/>
        <end position="185"/>
    </location>
</feature>
<comment type="caution">
    <text evidence="2">The sequence shown here is derived from an EMBL/GenBank/DDBJ whole genome shotgun (WGS) entry which is preliminary data.</text>
</comment>
<evidence type="ECO:0000313" key="2">
    <source>
        <dbReference type="EMBL" id="TLD71598.1"/>
    </source>
</evidence>
<dbReference type="EMBL" id="VAUV01000004">
    <property type="protein sequence ID" value="TLD71598.1"/>
    <property type="molecule type" value="Genomic_DNA"/>
</dbReference>
<accession>A0A5R8KH11</accession>
<name>A0A5R8KH11_9BACT</name>
<evidence type="ECO:0000313" key="3">
    <source>
        <dbReference type="Proteomes" id="UP000306196"/>
    </source>
</evidence>
<dbReference type="InterPro" id="IPR028969">
    <property type="entry name" value="Imm52"/>
</dbReference>
<sequence>MANIYTTVVWSARMETDEEIALSVRKTFDGLYHLNHDLDKWFSKERPKKGEKIKPRSLEVEFLKDIISKDRAELKFITEEYAEPLENRGVNVGFKSNIDWQKSVGVSFNMGYTQGAICNSCTIDSRGDNHIVEPLNMEHLFAVLKLMVEVLGPDYGFVQGSSFRDSIKPKPNFNINFGWLTYVKDINRVKHLVGDNLSLLDEYYLSLGPGLPPKSCEGMDLDFLMELNSAMDHRK</sequence>